<reference evidence="9" key="1">
    <citation type="journal article" date="2019" name="Int. J. Syst. Evol. Microbiol.">
        <title>The Global Catalogue of Microorganisms (GCM) 10K type strain sequencing project: providing services to taxonomists for standard genome sequencing and annotation.</title>
        <authorList>
            <consortium name="The Broad Institute Genomics Platform"/>
            <consortium name="The Broad Institute Genome Sequencing Center for Infectious Disease"/>
            <person name="Wu L."/>
            <person name="Ma J."/>
        </authorList>
    </citation>
    <scope>NUCLEOTIDE SEQUENCE [LARGE SCALE GENOMIC DNA]</scope>
    <source>
        <strain evidence="9">NBRC 101365</strain>
    </source>
</reference>
<name>A0ABQ6CWP9_9HYPH</name>
<gene>
    <name evidence="8" type="ORF">GCM10007874_56760</name>
</gene>
<evidence type="ECO:0000256" key="1">
    <source>
        <dbReference type="ARBA" id="ARBA00007957"/>
    </source>
</evidence>
<evidence type="ECO:0000256" key="7">
    <source>
        <dbReference type="SAM" id="MobiDB-lite"/>
    </source>
</evidence>
<dbReference type="Proteomes" id="UP001156882">
    <property type="component" value="Unassembled WGS sequence"/>
</dbReference>
<sequence>MAHRHSHDHDHHGHAHDGDAPVFVAPDHDHSHCAESALSRAETLSAERGVRLTAIRRQVLEALAANHHPIGAYELIEKLEDGEGKRPAPITVYRALDFLLEQGFAHRIESRNAFIACAHDHSGGGVVMFLICESCGTVGEAESDLVGQALAKAAGAIGFQPRGQVIEIAGICSHCRAKAAE</sequence>
<dbReference type="Gene3D" id="3.30.1490.190">
    <property type="match status" value="1"/>
</dbReference>
<dbReference type="Pfam" id="PF01475">
    <property type="entry name" value="FUR"/>
    <property type="match status" value="1"/>
</dbReference>
<evidence type="ECO:0000256" key="3">
    <source>
        <dbReference type="ARBA" id="ARBA00022833"/>
    </source>
</evidence>
<evidence type="ECO:0000256" key="6">
    <source>
        <dbReference type="ARBA" id="ARBA00023163"/>
    </source>
</evidence>
<dbReference type="InterPro" id="IPR002481">
    <property type="entry name" value="FUR"/>
</dbReference>
<proteinExistence type="inferred from homology"/>
<feature type="compositionally biased region" description="Basic and acidic residues" evidence="7">
    <location>
        <begin position="7"/>
        <end position="19"/>
    </location>
</feature>
<protein>
    <submittedName>
        <fullName evidence="8">Transcriptional repressor</fullName>
    </submittedName>
</protein>
<evidence type="ECO:0000313" key="9">
    <source>
        <dbReference type="Proteomes" id="UP001156882"/>
    </source>
</evidence>
<keyword evidence="5" id="KW-0238">DNA-binding</keyword>
<keyword evidence="3" id="KW-0862">Zinc</keyword>
<dbReference type="InterPro" id="IPR036390">
    <property type="entry name" value="WH_DNA-bd_sf"/>
</dbReference>
<keyword evidence="6" id="KW-0804">Transcription</keyword>
<keyword evidence="4" id="KW-0805">Transcription regulation</keyword>
<dbReference type="EMBL" id="BSPC01000064">
    <property type="protein sequence ID" value="GLS22656.1"/>
    <property type="molecule type" value="Genomic_DNA"/>
</dbReference>
<comment type="similarity">
    <text evidence="1">Belongs to the Fur family.</text>
</comment>
<organism evidence="8 9">
    <name type="scientific">Labrys miyagiensis</name>
    <dbReference type="NCBI Taxonomy" id="346912"/>
    <lineage>
        <taxon>Bacteria</taxon>
        <taxon>Pseudomonadati</taxon>
        <taxon>Pseudomonadota</taxon>
        <taxon>Alphaproteobacteria</taxon>
        <taxon>Hyphomicrobiales</taxon>
        <taxon>Xanthobacteraceae</taxon>
        <taxon>Labrys</taxon>
    </lineage>
</organism>
<keyword evidence="9" id="KW-1185">Reference proteome</keyword>
<evidence type="ECO:0000256" key="2">
    <source>
        <dbReference type="ARBA" id="ARBA00022491"/>
    </source>
</evidence>
<evidence type="ECO:0000313" key="8">
    <source>
        <dbReference type="EMBL" id="GLS22656.1"/>
    </source>
</evidence>
<comment type="caution">
    <text evidence="8">The sequence shown here is derived from an EMBL/GenBank/DDBJ whole genome shotgun (WGS) entry which is preliminary data.</text>
</comment>
<dbReference type="InterPro" id="IPR043135">
    <property type="entry name" value="Fur_C"/>
</dbReference>
<dbReference type="CDD" id="cd07153">
    <property type="entry name" value="Fur_like"/>
    <property type="match status" value="1"/>
</dbReference>
<dbReference type="SUPFAM" id="SSF46785">
    <property type="entry name" value="Winged helix' DNA-binding domain"/>
    <property type="match status" value="1"/>
</dbReference>
<dbReference type="RefSeq" id="WP_284315618.1">
    <property type="nucleotide sequence ID" value="NZ_BSPC01000064.1"/>
</dbReference>
<dbReference type="Gene3D" id="1.10.10.10">
    <property type="entry name" value="Winged helix-like DNA-binding domain superfamily/Winged helix DNA-binding domain"/>
    <property type="match status" value="1"/>
</dbReference>
<evidence type="ECO:0000256" key="4">
    <source>
        <dbReference type="ARBA" id="ARBA00023015"/>
    </source>
</evidence>
<keyword evidence="2" id="KW-0678">Repressor</keyword>
<dbReference type="PANTHER" id="PTHR33202:SF6">
    <property type="entry name" value="ZINC UPTAKE REGULATION PROTEIN"/>
    <property type="match status" value="1"/>
</dbReference>
<evidence type="ECO:0000256" key="5">
    <source>
        <dbReference type="ARBA" id="ARBA00023125"/>
    </source>
</evidence>
<feature type="region of interest" description="Disordered" evidence="7">
    <location>
        <begin position="1"/>
        <end position="26"/>
    </location>
</feature>
<accession>A0ABQ6CWP9</accession>
<dbReference type="PANTHER" id="PTHR33202">
    <property type="entry name" value="ZINC UPTAKE REGULATION PROTEIN"/>
    <property type="match status" value="1"/>
</dbReference>
<dbReference type="InterPro" id="IPR036388">
    <property type="entry name" value="WH-like_DNA-bd_sf"/>
</dbReference>